<proteinExistence type="predicted"/>
<sequence length="63" mass="6692">MFLAMAQNSTIPVNLGVVLDFDSLFGKVGMSRIDMTKTTTFPVSSMLLMLTTSLGCSSTQGTP</sequence>
<dbReference type="EMBL" id="RDQH01000338">
    <property type="protein sequence ID" value="RXH81160.1"/>
    <property type="molecule type" value="Genomic_DNA"/>
</dbReference>
<evidence type="ECO:0000313" key="1">
    <source>
        <dbReference type="EMBL" id="RXH81160.1"/>
    </source>
</evidence>
<protein>
    <submittedName>
        <fullName evidence="1">Uncharacterized protein</fullName>
    </submittedName>
</protein>
<evidence type="ECO:0000313" key="2">
    <source>
        <dbReference type="Proteomes" id="UP000290289"/>
    </source>
</evidence>
<organism evidence="1 2">
    <name type="scientific">Malus domestica</name>
    <name type="common">Apple</name>
    <name type="synonym">Pyrus malus</name>
    <dbReference type="NCBI Taxonomy" id="3750"/>
    <lineage>
        <taxon>Eukaryota</taxon>
        <taxon>Viridiplantae</taxon>
        <taxon>Streptophyta</taxon>
        <taxon>Embryophyta</taxon>
        <taxon>Tracheophyta</taxon>
        <taxon>Spermatophyta</taxon>
        <taxon>Magnoliopsida</taxon>
        <taxon>eudicotyledons</taxon>
        <taxon>Gunneridae</taxon>
        <taxon>Pentapetalae</taxon>
        <taxon>rosids</taxon>
        <taxon>fabids</taxon>
        <taxon>Rosales</taxon>
        <taxon>Rosaceae</taxon>
        <taxon>Amygdaloideae</taxon>
        <taxon>Maleae</taxon>
        <taxon>Malus</taxon>
    </lineage>
</organism>
<dbReference type="Proteomes" id="UP000290289">
    <property type="component" value="Chromosome 12"/>
</dbReference>
<name>A0A498IDB1_MALDO</name>
<dbReference type="AlphaFoldDB" id="A0A498IDB1"/>
<keyword evidence="2" id="KW-1185">Reference proteome</keyword>
<gene>
    <name evidence="1" type="ORF">DVH24_005074</name>
</gene>
<reference evidence="1 2" key="1">
    <citation type="submission" date="2018-10" db="EMBL/GenBank/DDBJ databases">
        <title>A high-quality apple genome assembly.</title>
        <authorList>
            <person name="Hu J."/>
        </authorList>
    </citation>
    <scope>NUCLEOTIDE SEQUENCE [LARGE SCALE GENOMIC DNA]</scope>
    <source>
        <strain evidence="2">cv. HFTH1</strain>
        <tissue evidence="1">Young leaf</tissue>
    </source>
</reference>
<accession>A0A498IDB1</accession>
<comment type="caution">
    <text evidence="1">The sequence shown here is derived from an EMBL/GenBank/DDBJ whole genome shotgun (WGS) entry which is preliminary data.</text>
</comment>